<protein>
    <submittedName>
        <fullName evidence="2">Acyl carrier protein</fullName>
    </submittedName>
</protein>
<evidence type="ECO:0000313" key="3">
    <source>
        <dbReference type="Proteomes" id="UP000517759"/>
    </source>
</evidence>
<dbReference type="Gene3D" id="1.10.1200.10">
    <property type="entry name" value="ACP-like"/>
    <property type="match status" value="1"/>
</dbReference>
<evidence type="ECO:0000313" key="1">
    <source>
        <dbReference type="EMBL" id="GLS46869.1"/>
    </source>
</evidence>
<dbReference type="EMBL" id="BSPG01000058">
    <property type="protein sequence ID" value="GLS46869.1"/>
    <property type="molecule type" value="Genomic_DNA"/>
</dbReference>
<gene>
    <name evidence="1" type="ORF">GCM10007884_48660</name>
    <name evidence="2" type="ORF">GGR33_005186</name>
</gene>
<dbReference type="Proteomes" id="UP001156881">
    <property type="component" value="Unassembled WGS sequence"/>
</dbReference>
<reference evidence="1" key="1">
    <citation type="journal article" date="2014" name="Int. J. Syst. Evol. Microbiol.">
        <title>Complete genome of a new Firmicutes species belonging to the dominant human colonic microbiota ('Ruminococcus bicirculans') reveals two chromosomes and a selective capacity to utilize plant glucans.</title>
        <authorList>
            <consortium name="NISC Comparative Sequencing Program"/>
            <person name="Wegmann U."/>
            <person name="Louis P."/>
            <person name="Goesmann A."/>
            <person name="Henrissat B."/>
            <person name="Duncan S.H."/>
            <person name="Flint H.J."/>
        </authorList>
    </citation>
    <scope>NUCLEOTIDE SEQUENCE</scope>
    <source>
        <strain evidence="1">NBRC 107710</strain>
    </source>
</reference>
<dbReference type="InterPro" id="IPR036736">
    <property type="entry name" value="ACP-like_sf"/>
</dbReference>
<dbReference type="Proteomes" id="UP000517759">
    <property type="component" value="Unassembled WGS sequence"/>
</dbReference>
<keyword evidence="4" id="KW-1185">Reference proteome</keyword>
<dbReference type="RefSeq" id="WP_183513839.1">
    <property type="nucleotide sequence ID" value="NZ_BSPG01000058.1"/>
</dbReference>
<sequence>MDFRHDVLQIIFEALKSLNEELPEDQQVALSEDTLLFGGESTIDSLSLVSVIVDVETAISTQYDRPVALTDDRAMSREPSPFTSVRTLTDFVVELLTEKA</sequence>
<reference evidence="4" key="2">
    <citation type="journal article" date="2019" name="Int. J. Syst. Evol. Microbiol.">
        <title>The Global Catalogue of Microorganisms (GCM) 10K type strain sequencing project: providing services to taxonomists for standard genome sequencing and annotation.</title>
        <authorList>
            <consortium name="The Broad Institute Genomics Platform"/>
            <consortium name="The Broad Institute Genome Sequencing Center for Infectious Disease"/>
            <person name="Wu L."/>
            <person name="Ma J."/>
        </authorList>
    </citation>
    <scope>NUCLEOTIDE SEQUENCE [LARGE SCALE GENOMIC DNA]</scope>
    <source>
        <strain evidence="4">NBRC 107710</strain>
    </source>
</reference>
<reference evidence="2 3" key="3">
    <citation type="submission" date="2020-08" db="EMBL/GenBank/DDBJ databases">
        <title>Genomic Encyclopedia of Type Strains, Phase IV (KMG-IV): sequencing the most valuable type-strain genomes for metagenomic binning, comparative biology and taxonomic classification.</title>
        <authorList>
            <person name="Goeker M."/>
        </authorList>
    </citation>
    <scope>NUCLEOTIDE SEQUENCE [LARGE SCALE GENOMIC DNA]</scope>
    <source>
        <strain evidence="2 3">DSM 24105</strain>
    </source>
</reference>
<accession>A0A7W6F9P1</accession>
<organism evidence="2 3">
    <name type="scientific">Methylobacterium brachythecii</name>
    <dbReference type="NCBI Taxonomy" id="1176177"/>
    <lineage>
        <taxon>Bacteria</taxon>
        <taxon>Pseudomonadati</taxon>
        <taxon>Pseudomonadota</taxon>
        <taxon>Alphaproteobacteria</taxon>
        <taxon>Hyphomicrobiales</taxon>
        <taxon>Methylobacteriaceae</taxon>
        <taxon>Methylobacterium</taxon>
    </lineage>
</organism>
<comment type="caution">
    <text evidence="2">The sequence shown here is derived from an EMBL/GenBank/DDBJ whole genome shotgun (WGS) entry which is preliminary data.</text>
</comment>
<name>A0A7W6F9P1_9HYPH</name>
<evidence type="ECO:0000313" key="2">
    <source>
        <dbReference type="EMBL" id="MBB3905644.1"/>
    </source>
</evidence>
<reference evidence="1" key="4">
    <citation type="submission" date="2023-01" db="EMBL/GenBank/DDBJ databases">
        <title>Draft genome sequence of Methylobacterium brachythecii strain NBRC 107710.</title>
        <authorList>
            <person name="Sun Q."/>
            <person name="Mori K."/>
        </authorList>
    </citation>
    <scope>NUCLEOTIDE SEQUENCE</scope>
    <source>
        <strain evidence="1">NBRC 107710</strain>
    </source>
</reference>
<proteinExistence type="predicted"/>
<dbReference type="EMBL" id="JACIDN010000016">
    <property type="protein sequence ID" value="MBB3905644.1"/>
    <property type="molecule type" value="Genomic_DNA"/>
</dbReference>
<dbReference type="AlphaFoldDB" id="A0A7W6F9P1"/>
<evidence type="ECO:0000313" key="4">
    <source>
        <dbReference type="Proteomes" id="UP001156881"/>
    </source>
</evidence>